<dbReference type="InterPro" id="IPR010982">
    <property type="entry name" value="Lambda_DNA-bd_dom_sf"/>
</dbReference>
<comment type="caution">
    <text evidence="2">The sequence shown here is derived from an EMBL/GenBank/DDBJ whole genome shotgun (WGS) entry which is preliminary data.</text>
</comment>
<name>A0A074KZQ7_9BACT</name>
<evidence type="ECO:0000259" key="1">
    <source>
        <dbReference type="PROSITE" id="PS50943"/>
    </source>
</evidence>
<dbReference type="InterPro" id="IPR001387">
    <property type="entry name" value="Cro/C1-type_HTH"/>
</dbReference>
<dbReference type="Proteomes" id="UP000027821">
    <property type="component" value="Unassembled WGS sequence"/>
</dbReference>
<sequence length="89" mass="9967">MANLILKTLIIDKNLTIEEISKGSEIPVEEVKGMVEGRLKMTIDNAIKLSEFFKIPAEFFFTENALVTHNNLGEKSNSNSGYIGTYKND</sequence>
<dbReference type="eggNOG" id="ENOG50345F2">
    <property type="taxonomic scope" value="Bacteria"/>
</dbReference>
<dbReference type="GO" id="GO:0003677">
    <property type="term" value="F:DNA binding"/>
    <property type="evidence" value="ECO:0007669"/>
    <property type="project" value="InterPro"/>
</dbReference>
<gene>
    <name evidence="2" type="ORF">EL17_11080</name>
</gene>
<proteinExistence type="predicted"/>
<reference evidence="2 3" key="1">
    <citation type="submission" date="2014-04" db="EMBL/GenBank/DDBJ databases">
        <title>Characterization and application of a salt tolerant electro-active bacterium.</title>
        <authorList>
            <person name="Yang L."/>
            <person name="Wei S."/>
            <person name="Tay Q.X.M."/>
        </authorList>
    </citation>
    <scope>NUCLEOTIDE SEQUENCE [LARGE SCALE GENOMIC DNA]</scope>
    <source>
        <strain evidence="2 3">LY1</strain>
    </source>
</reference>
<dbReference type="Gene3D" id="1.10.260.40">
    <property type="entry name" value="lambda repressor-like DNA-binding domains"/>
    <property type="match status" value="1"/>
</dbReference>
<dbReference type="PROSITE" id="PS50943">
    <property type="entry name" value="HTH_CROC1"/>
    <property type="match status" value="1"/>
</dbReference>
<dbReference type="EMBL" id="JMIH01000020">
    <property type="protein sequence ID" value="KEO73675.1"/>
    <property type="molecule type" value="Genomic_DNA"/>
</dbReference>
<dbReference type="AlphaFoldDB" id="A0A074KZQ7"/>
<dbReference type="STRING" id="1048983.EL17_11080"/>
<feature type="domain" description="HTH cro/C1-type" evidence="1">
    <location>
        <begin position="6"/>
        <end position="60"/>
    </location>
</feature>
<dbReference type="SUPFAM" id="SSF47413">
    <property type="entry name" value="lambda repressor-like DNA-binding domains"/>
    <property type="match status" value="1"/>
</dbReference>
<accession>A0A074KZQ7</accession>
<dbReference type="OrthoDB" id="9848619at2"/>
<evidence type="ECO:0000313" key="2">
    <source>
        <dbReference type="EMBL" id="KEO73675.1"/>
    </source>
</evidence>
<keyword evidence="3" id="KW-1185">Reference proteome</keyword>
<organism evidence="2 3">
    <name type="scientific">Anditalea andensis</name>
    <dbReference type="NCBI Taxonomy" id="1048983"/>
    <lineage>
        <taxon>Bacteria</taxon>
        <taxon>Pseudomonadati</taxon>
        <taxon>Bacteroidota</taxon>
        <taxon>Cytophagia</taxon>
        <taxon>Cytophagales</taxon>
        <taxon>Cytophagaceae</taxon>
        <taxon>Anditalea</taxon>
    </lineage>
</organism>
<protein>
    <recommendedName>
        <fullName evidence="1">HTH cro/C1-type domain-containing protein</fullName>
    </recommendedName>
</protein>
<evidence type="ECO:0000313" key="3">
    <source>
        <dbReference type="Proteomes" id="UP000027821"/>
    </source>
</evidence>
<dbReference type="RefSeq" id="WP_035074222.1">
    <property type="nucleotide sequence ID" value="NZ_JMIH01000020.1"/>
</dbReference>